<evidence type="ECO:0000256" key="3">
    <source>
        <dbReference type="ARBA" id="ARBA00022448"/>
    </source>
</evidence>
<evidence type="ECO:0000256" key="1">
    <source>
        <dbReference type="ARBA" id="ARBA00004571"/>
    </source>
</evidence>
<dbReference type="InterPro" id="IPR037066">
    <property type="entry name" value="Plug_dom_sf"/>
</dbReference>
<dbReference type="SUPFAM" id="SSF56935">
    <property type="entry name" value="Porins"/>
    <property type="match status" value="1"/>
</dbReference>
<keyword evidence="15" id="KW-1185">Reference proteome</keyword>
<dbReference type="InterPro" id="IPR039426">
    <property type="entry name" value="TonB-dep_rcpt-like"/>
</dbReference>
<evidence type="ECO:0000256" key="5">
    <source>
        <dbReference type="ARBA" id="ARBA00022692"/>
    </source>
</evidence>
<dbReference type="GO" id="GO:0015344">
    <property type="term" value="F:siderophore uptake transmembrane transporter activity"/>
    <property type="evidence" value="ECO:0007669"/>
    <property type="project" value="TreeGrafter"/>
</dbReference>
<dbReference type="Gene3D" id="2.40.170.20">
    <property type="entry name" value="TonB-dependent receptor, beta-barrel domain"/>
    <property type="match status" value="1"/>
</dbReference>
<evidence type="ECO:0000313" key="14">
    <source>
        <dbReference type="EMBL" id="TDP12577.1"/>
    </source>
</evidence>
<evidence type="ECO:0000259" key="12">
    <source>
        <dbReference type="Pfam" id="PF00593"/>
    </source>
</evidence>
<comment type="caution">
    <text evidence="14">The sequence shown here is derived from an EMBL/GenBank/DDBJ whole genome shotgun (WGS) entry which is preliminary data.</text>
</comment>
<keyword evidence="8 14" id="KW-0675">Receptor</keyword>
<dbReference type="PANTHER" id="PTHR30069">
    <property type="entry name" value="TONB-DEPENDENT OUTER MEMBRANE RECEPTOR"/>
    <property type="match status" value="1"/>
</dbReference>
<dbReference type="GO" id="GO:0009279">
    <property type="term" value="C:cell outer membrane"/>
    <property type="evidence" value="ECO:0007669"/>
    <property type="project" value="UniProtKB-SubCell"/>
</dbReference>
<organism evidence="14 15">
    <name type="scientific">Roseateles asaccharophilus</name>
    <dbReference type="NCBI Taxonomy" id="582607"/>
    <lineage>
        <taxon>Bacteria</taxon>
        <taxon>Pseudomonadati</taxon>
        <taxon>Pseudomonadota</taxon>
        <taxon>Betaproteobacteria</taxon>
        <taxon>Burkholderiales</taxon>
        <taxon>Sphaerotilaceae</taxon>
        <taxon>Roseateles</taxon>
    </lineage>
</organism>
<keyword evidence="4 10" id="KW-1134">Transmembrane beta strand</keyword>
<dbReference type="PANTHER" id="PTHR30069:SF28">
    <property type="entry name" value="TONB-DEPENDENT RECEPTOR YNCD-RELATED"/>
    <property type="match status" value="1"/>
</dbReference>
<comment type="subcellular location">
    <subcellularLocation>
        <location evidence="1 10">Cell outer membrane</location>
        <topology evidence="1 10">Multi-pass membrane protein</topology>
    </subcellularLocation>
</comment>
<evidence type="ECO:0000313" key="15">
    <source>
        <dbReference type="Proteomes" id="UP000295357"/>
    </source>
</evidence>
<gene>
    <name evidence="14" type="ORF">DFR39_10149</name>
</gene>
<name>A0A4V3CK70_9BURK</name>
<keyword evidence="3 10" id="KW-0813">Transport</keyword>
<dbReference type="AlphaFoldDB" id="A0A4V3CK70"/>
<evidence type="ECO:0000256" key="2">
    <source>
        <dbReference type="ARBA" id="ARBA00009810"/>
    </source>
</evidence>
<dbReference type="PROSITE" id="PS52016">
    <property type="entry name" value="TONB_DEPENDENT_REC_3"/>
    <property type="match status" value="1"/>
</dbReference>
<evidence type="ECO:0000256" key="7">
    <source>
        <dbReference type="ARBA" id="ARBA00023136"/>
    </source>
</evidence>
<protein>
    <submittedName>
        <fullName evidence="14">Iron complex outermembrane receptor protein</fullName>
    </submittedName>
</protein>
<keyword evidence="5 10" id="KW-0812">Transmembrane</keyword>
<keyword evidence="7 10" id="KW-0472">Membrane</keyword>
<dbReference type="Pfam" id="PF07715">
    <property type="entry name" value="Plug"/>
    <property type="match status" value="1"/>
</dbReference>
<feature type="domain" description="TonB-dependent receptor-like beta-barrel" evidence="12">
    <location>
        <begin position="253"/>
        <end position="603"/>
    </location>
</feature>
<dbReference type="EMBL" id="SNXE01000001">
    <property type="protein sequence ID" value="TDP12577.1"/>
    <property type="molecule type" value="Genomic_DNA"/>
</dbReference>
<evidence type="ECO:0000256" key="6">
    <source>
        <dbReference type="ARBA" id="ARBA00023077"/>
    </source>
</evidence>
<dbReference type="InterPro" id="IPR036942">
    <property type="entry name" value="Beta-barrel_TonB_sf"/>
</dbReference>
<evidence type="ECO:0000259" key="13">
    <source>
        <dbReference type="Pfam" id="PF07715"/>
    </source>
</evidence>
<dbReference type="Pfam" id="PF00593">
    <property type="entry name" value="TonB_dep_Rec_b-barrel"/>
    <property type="match status" value="1"/>
</dbReference>
<dbReference type="Gene3D" id="2.170.130.10">
    <property type="entry name" value="TonB-dependent receptor, plug domain"/>
    <property type="match status" value="1"/>
</dbReference>
<evidence type="ECO:0000256" key="9">
    <source>
        <dbReference type="ARBA" id="ARBA00023237"/>
    </source>
</evidence>
<dbReference type="InterPro" id="IPR000531">
    <property type="entry name" value="Beta-barrel_TonB"/>
</dbReference>
<evidence type="ECO:0000256" key="11">
    <source>
        <dbReference type="RuleBase" id="RU003357"/>
    </source>
</evidence>
<accession>A0A4V3CK70</accession>
<keyword evidence="9 10" id="KW-0998">Cell outer membrane</keyword>
<sequence length="637" mass="71232">MAGVFCAAGGHAGAQESEELEQLLQRAVEGPSRYAQSLLDAPAAVSVIGRRESELLGHATVGEMMGRLPGVYIGDTRQYSSVGLRGFSRSGDYNARLLMAIDGFRVNDALYDQALPGQEFPLVAEWVKRVELVHGPSSSVYGGNALLGVVNLVTMDGADAPGLRLLGSAGSFGTRRLMAQYGSKQEGGGDLFVGLNLWRSAGESLELPELGLPSPRLSGLDGSEYASLFAKYRWGAWRASVSAMQRDKDVATAPYGTVPGQPGTRYRDGYAYAELGYDEGWSRELRRSLRLGLARSSFDGRYVLGEGWVNRDEARSHWFSMDARLQWRGWLNHDVMLGLDARVVPRGMQRNFDEQPYRLVLDSRESMQGLGLYLQDQWRLSETWQLSSGLRLDAIKSYRAEWSPRLALIYRPRPGEAIKLMASRAFRVPNLAERFYADEVSQRAHPELGPEHLNTLELAWERSLDARTALTLHVYHTELRGMIEMRVPEAGGVGRYENLSRVRTRGLDLGLEQRLAGDWQWRADLSLVDARAAGQRLSNSPRWLLKGHLIAPLAPQWSLGLEAQAMTRRQGRVDEVPGYLSANALLRYTGWRGQVLALRVKNLGDRRFWDPAGSESEALQRLPQERRSLRLDWQLMF</sequence>
<dbReference type="Proteomes" id="UP000295357">
    <property type="component" value="Unassembled WGS sequence"/>
</dbReference>
<dbReference type="InterPro" id="IPR012910">
    <property type="entry name" value="Plug_dom"/>
</dbReference>
<evidence type="ECO:0000256" key="4">
    <source>
        <dbReference type="ARBA" id="ARBA00022452"/>
    </source>
</evidence>
<dbReference type="RefSeq" id="WP_246030673.1">
    <property type="nucleotide sequence ID" value="NZ_JAUFPJ010000005.1"/>
</dbReference>
<proteinExistence type="inferred from homology"/>
<reference evidence="14 15" key="1">
    <citation type="submission" date="2019-03" db="EMBL/GenBank/DDBJ databases">
        <title>Genomic Encyclopedia of Type Strains, Phase IV (KMG-IV): sequencing the most valuable type-strain genomes for metagenomic binning, comparative biology and taxonomic classification.</title>
        <authorList>
            <person name="Goeker M."/>
        </authorList>
    </citation>
    <scope>NUCLEOTIDE SEQUENCE [LARGE SCALE GENOMIC DNA]</scope>
    <source>
        <strain evidence="14 15">DSM 25082</strain>
    </source>
</reference>
<keyword evidence="6 11" id="KW-0798">TonB box</keyword>
<evidence type="ECO:0000256" key="8">
    <source>
        <dbReference type="ARBA" id="ARBA00023170"/>
    </source>
</evidence>
<evidence type="ECO:0000256" key="10">
    <source>
        <dbReference type="PROSITE-ProRule" id="PRU01360"/>
    </source>
</evidence>
<dbReference type="GO" id="GO:0044718">
    <property type="term" value="P:siderophore transmembrane transport"/>
    <property type="evidence" value="ECO:0007669"/>
    <property type="project" value="TreeGrafter"/>
</dbReference>
<comment type="similarity">
    <text evidence="2 10 11">Belongs to the TonB-dependent receptor family.</text>
</comment>
<feature type="domain" description="TonB-dependent receptor plug" evidence="13">
    <location>
        <begin position="38"/>
        <end position="149"/>
    </location>
</feature>